<dbReference type="EMBL" id="FXUI01000002">
    <property type="protein sequence ID" value="SMP58344.1"/>
    <property type="molecule type" value="Genomic_DNA"/>
</dbReference>
<protein>
    <submittedName>
        <fullName evidence="1">Uncharacterized protein</fullName>
    </submittedName>
</protein>
<evidence type="ECO:0000313" key="1">
    <source>
        <dbReference type="EMBL" id="SMP58344.1"/>
    </source>
</evidence>
<dbReference type="RefSeq" id="WP_283405427.1">
    <property type="nucleotide sequence ID" value="NZ_FXUI01000002.1"/>
</dbReference>
<gene>
    <name evidence="1" type="ORF">SAMN06296065_102454</name>
</gene>
<reference evidence="1 2" key="1">
    <citation type="submission" date="2017-05" db="EMBL/GenBank/DDBJ databases">
        <authorList>
            <person name="Varghese N."/>
            <person name="Submissions S."/>
        </authorList>
    </citation>
    <scope>NUCLEOTIDE SEQUENCE [LARGE SCALE GENOMIC DNA]</scope>
    <source>
        <strain evidence="1 2">SM16</strain>
    </source>
</reference>
<dbReference type="Proteomes" id="UP001157910">
    <property type="component" value="Unassembled WGS sequence"/>
</dbReference>
<keyword evidence="2" id="KW-1185">Reference proteome</keyword>
<evidence type="ECO:0000313" key="2">
    <source>
        <dbReference type="Proteomes" id="UP001157910"/>
    </source>
</evidence>
<sequence length="203" mass="22658">MSFGRLKTRLRALINRKDLTDELAGDFVLDAISAIERVLRIGPMEILLVKSDWDGARNAVSLPPNLLETITVFTEKGELDFADLDSFLKYEGTGKPAIYTRVADRYLVKPTPSPGTVLYVHYYGETLRPTLDDDKTVWTEAGFLATLYKAAQLAADFYQMEADVVGGYQSRYEEHAVALEQQALSEAWSARITIPAPTNVGEY</sequence>
<proteinExistence type="predicted"/>
<name>A0ABY1Q5R4_9SPHN</name>
<dbReference type="InterPro" id="IPR056209">
    <property type="entry name" value="SU10_adaptor"/>
</dbReference>
<comment type="caution">
    <text evidence="1">The sequence shown here is derived from an EMBL/GenBank/DDBJ whole genome shotgun (WGS) entry which is preliminary data.</text>
</comment>
<organism evidence="1 2">
    <name type="scientific">Novosphingobium panipatense</name>
    <dbReference type="NCBI Taxonomy" id="428991"/>
    <lineage>
        <taxon>Bacteria</taxon>
        <taxon>Pseudomonadati</taxon>
        <taxon>Pseudomonadota</taxon>
        <taxon>Alphaproteobacteria</taxon>
        <taxon>Sphingomonadales</taxon>
        <taxon>Sphingomonadaceae</taxon>
        <taxon>Novosphingobium</taxon>
    </lineage>
</organism>
<dbReference type="Pfam" id="PF24175">
    <property type="entry name" value="SU10_adaptor"/>
    <property type="match status" value="1"/>
</dbReference>
<accession>A0ABY1Q5R4</accession>